<protein>
    <submittedName>
        <fullName evidence="2">Uncharacterized protein</fullName>
    </submittedName>
</protein>
<keyword evidence="3" id="KW-1185">Reference proteome</keyword>
<name>A0A8J4SRL3_9TREM</name>
<comment type="caution">
    <text evidence="2">The sequence shown here is derived from an EMBL/GenBank/DDBJ whole genome shotgun (WGS) entry which is preliminary data.</text>
</comment>
<dbReference type="AlphaFoldDB" id="A0A8J4SRL3"/>
<dbReference type="OrthoDB" id="6280980at2759"/>
<dbReference type="EMBL" id="LUCH01000592">
    <property type="protein sequence ID" value="KAF5404763.1"/>
    <property type="molecule type" value="Genomic_DNA"/>
</dbReference>
<evidence type="ECO:0000313" key="2">
    <source>
        <dbReference type="EMBL" id="KAF5404763.1"/>
    </source>
</evidence>
<evidence type="ECO:0000256" key="1">
    <source>
        <dbReference type="SAM" id="MobiDB-lite"/>
    </source>
</evidence>
<sequence>MFPYLSPYRLAAEALALQEEAYKSLRKSENRSISPVSFDYDVESVQLELKSKGDDSPEVTVDTQLAEDKVSSDLVGVHTLAIDIGNKPVENNHKKNGSILFDMLSGRENIHTACLRSQLFLLACKHPKRLKTYKDGVVCLRRRKPTRPIKCVSIPEEFTVINQHTVKSNIHKPLSQSGNIAKCLVDRRRSKTHLHVRLEKADRKCIRPSSLVRSGYLSGMSPVVKPKRVVSIPYNNFDSRNERMCQISWKPLSEDNFLPNFDQPLDLSSSTKSFKYKSTILKSNVRSTTTHRKQSRVNAHTETRQQIILSPVISKGTSSASNPAEYRLKTHLRANSLEKRLYATVPSSTITPENRTTIPSMMDILTSPFCVASALSAAAALWNSSEMNYKPLDTRIPSVSTHLVSTSKVANHVKTADMNSLLTAERCRPLVHPVEYPHVPLLDLDTISQRVQAQRPPHIRNLNKAERLSSHSVLEIDNRRGETVPQLTSERWTSAPNSNLQPLVSVYYSNRKNGLQNEKLHCLTPNSFSDLVFHQLFNAQLSNRFTVPKPALVGTSPLPAQSYPMPSKPEYTTSGSEADVRRQSKQFIQSKMQSWIFRLVRLVKQPEEALITCLSQLQLFNNESGQERSIECSRQSVLRCLTTTLLRLIGHSLSERLNMLKGRWHQLTIICAMEDQVNISQFLRARLKERFAIKPTTNGCYPNEEQTQHEKCIKEMERVHEIFERIHLDSFIFPLLGVDILLNQETAPYQMTKVLQQETECVILDYLDTCTGPQTMISRASNRDRASTILSTALRQLHRLNRLPLKELLCDLIQEPIEDILTKSITS</sequence>
<gene>
    <name evidence="2" type="ORF">PHET_01555</name>
</gene>
<feature type="region of interest" description="Disordered" evidence="1">
    <location>
        <begin position="556"/>
        <end position="578"/>
    </location>
</feature>
<dbReference type="Proteomes" id="UP000748531">
    <property type="component" value="Unassembled WGS sequence"/>
</dbReference>
<organism evidence="2 3">
    <name type="scientific">Paragonimus heterotremus</name>
    <dbReference type="NCBI Taxonomy" id="100268"/>
    <lineage>
        <taxon>Eukaryota</taxon>
        <taxon>Metazoa</taxon>
        <taxon>Spiralia</taxon>
        <taxon>Lophotrochozoa</taxon>
        <taxon>Platyhelminthes</taxon>
        <taxon>Trematoda</taxon>
        <taxon>Digenea</taxon>
        <taxon>Plagiorchiida</taxon>
        <taxon>Troglotremata</taxon>
        <taxon>Troglotrematidae</taxon>
        <taxon>Paragonimus</taxon>
    </lineage>
</organism>
<proteinExistence type="predicted"/>
<evidence type="ECO:0000313" key="3">
    <source>
        <dbReference type="Proteomes" id="UP000748531"/>
    </source>
</evidence>
<reference evidence="2" key="1">
    <citation type="submission" date="2019-05" db="EMBL/GenBank/DDBJ databases">
        <title>Annotation for the trematode Paragonimus heterotremus.</title>
        <authorList>
            <person name="Choi Y.-J."/>
        </authorList>
    </citation>
    <scope>NUCLEOTIDE SEQUENCE</scope>
    <source>
        <strain evidence="2">LC</strain>
    </source>
</reference>
<accession>A0A8J4SRL3</accession>